<proteinExistence type="inferred from homology"/>
<dbReference type="InterPro" id="IPR002347">
    <property type="entry name" value="SDR_fam"/>
</dbReference>
<dbReference type="Proteomes" id="UP001501470">
    <property type="component" value="Unassembled WGS sequence"/>
</dbReference>
<dbReference type="RefSeq" id="WP_344500397.1">
    <property type="nucleotide sequence ID" value="NZ_BAAAQD010000001.1"/>
</dbReference>
<protein>
    <submittedName>
        <fullName evidence="5">SDR family oxidoreductase</fullName>
    </submittedName>
</protein>
<evidence type="ECO:0000256" key="1">
    <source>
        <dbReference type="ARBA" id="ARBA00006484"/>
    </source>
</evidence>
<accession>A0ABN1ZPS9</accession>
<reference evidence="5 6" key="1">
    <citation type="journal article" date="2019" name="Int. J. Syst. Evol. Microbiol.">
        <title>The Global Catalogue of Microorganisms (GCM) 10K type strain sequencing project: providing services to taxonomists for standard genome sequencing and annotation.</title>
        <authorList>
            <consortium name="The Broad Institute Genomics Platform"/>
            <consortium name="The Broad Institute Genome Sequencing Center for Infectious Disease"/>
            <person name="Wu L."/>
            <person name="Ma J."/>
        </authorList>
    </citation>
    <scope>NUCLEOTIDE SEQUENCE [LARGE SCALE GENOMIC DNA]</scope>
    <source>
        <strain evidence="5 6">JCM 15933</strain>
    </source>
</reference>
<dbReference type="SMART" id="SM00822">
    <property type="entry name" value="PKS_KR"/>
    <property type="match status" value="1"/>
</dbReference>
<evidence type="ECO:0000259" key="4">
    <source>
        <dbReference type="SMART" id="SM00822"/>
    </source>
</evidence>
<dbReference type="PANTHER" id="PTHR45024">
    <property type="entry name" value="DEHYDROGENASES, SHORT CHAIN"/>
    <property type="match status" value="1"/>
</dbReference>
<evidence type="ECO:0000256" key="3">
    <source>
        <dbReference type="RuleBase" id="RU000363"/>
    </source>
</evidence>
<dbReference type="PROSITE" id="PS00061">
    <property type="entry name" value="ADH_SHORT"/>
    <property type="match status" value="1"/>
</dbReference>
<comment type="caution">
    <text evidence="5">The sequence shown here is derived from an EMBL/GenBank/DDBJ whole genome shotgun (WGS) entry which is preliminary data.</text>
</comment>
<dbReference type="PRINTS" id="PR00080">
    <property type="entry name" value="SDRFAMILY"/>
</dbReference>
<dbReference type="Pfam" id="PF00106">
    <property type="entry name" value="adh_short"/>
    <property type="match status" value="1"/>
</dbReference>
<dbReference type="InterPro" id="IPR020904">
    <property type="entry name" value="Sc_DH/Rdtase_CS"/>
</dbReference>
<dbReference type="InterPro" id="IPR036291">
    <property type="entry name" value="NAD(P)-bd_dom_sf"/>
</dbReference>
<feature type="domain" description="Ketoreductase" evidence="4">
    <location>
        <begin position="6"/>
        <end position="189"/>
    </location>
</feature>
<sequence>MSLVDKVVAITGAGHGIGRREALEVAALGGSVVVAEFDADAGAEAVKEIEAGGGRAVLVAGDVADTAVADAIVAAAVDTFGRLDAVVNNAGFLRDRTFVKMTADEWDDVIRVHLRGHYAVAHAACVHWRDAGTGGRLVGTSSTAGLLGNFGQANYGAAKAGVVAMSSIIAQEMARYGVVSNVVCPAARTRMTSGAYGEIGGGEGWDFWSPDNVAPMVAFLCSDAAGTISGKVFGVQGDVVELYEPFTSVAFIRNGERRWTQDELAAGVPGLFAQAGRDPEVENMMARLRFSMTDRSKRAAGPVAQG</sequence>
<dbReference type="PRINTS" id="PR00081">
    <property type="entry name" value="GDHRDH"/>
</dbReference>
<gene>
    <name evidence="5" type="ORF">GCM10009827_012530</name>
</gene>
<evidence type="ECO:0000313" key="6">
    <source>
        <dbReference type="Proteomes" id="UP001501470"/>
    </source>
</evidence>
<evidence type="ECO:0000313" key="5">
    <source>
        <dbReference type="EMBL" id="GAA1501874.1"/>
    </source>
</evidence>
<organism evidence="5 6">
    <name type="scientific">Dactylosporangium maewongense</name>
    <dbReference type="NCBI Taxonomy" id="634393"/>
    <lineage>
        <taxon>Bacteria</taxon>
        <taxon>Bacillati</taxon>
        <taxon>Actinomycetota</taxon>
        <taxon>Actinomycetes</taxon>
        <taxon>Micromonosporales</taxon>
        <taxon>Micromonosporaceae</taxon>
        <taxon>Dactylosporangium</taxon>
    </lineage>
</organism>
<dbReference type="Gene3D" id="3.40.50.720">
    <property type="entry name" value="NAD(P)-binding Rossmann-like Domain"/>
    <property type="match status" value="1"/>
</dbReference>
<dbReference type="EMBL" id="BAAAQD010000001">
    <property type="protein sequence ID" value="GAA1501874.1"/>
    <property type="molecule type" value="Genomic_DNA"/>
</dbReference>
<dbReference type="PANTHER" id="PTHR45024:SF2">
    <property type="entry name" value="SCP2 DOMAIN-CONTAINING PROTEIN"/>
    <property type="match status" value="1"/>
</dbReference>
<keyword evidence="2" id="KW-0560">Oxidoreductase</keyword>
<keyword evidence="6" id="KW-1185">Reference proteome</keyword>
<dbReference type="InterPro" id="IPR057326">
    <property type="entry name" value="KR_dom"/>
</dbReference>
<name>A0ABN1ZPS9_9ACTN</name>
<comment type="similarity">
    <text evidence="1 3">Belongs to the short-chain dehydrogenases/reductases (SDR) family.</text>
</comment>
<dbReference type="InterPro" id="IPR051687">
    <property type="entry name" value="Peroxisomal_Beta-Oxidation"/>
</dbReference>
<evidence type="ECO:0000256" key="2">
    <source>
        <dbReference type="ARBA" id="ARBA00023002"/>
    </source>
</evidence>
<dbReference type="SUPFAM" id="SSF51735">
    <property type="entry name" value="NAD(P)-binding Rossmann-fold domains"/>
    <property type="match status" value="1"/>
</dbReference>